<dbReference type="SUPFAM" id="SSF58038">
    <property type="entry name" value="SNARE fusion complex"/>
    <property type="match status" value="1"/>
</dbReference>
<dbReference type="GO" id="GO:0000139">
    <property type="term" value="C:Golgi membrane"/>
    <property type="evidence" value="ECO:0007669"/>
    <property type="project" value="UniProtKB-SubCell"/>
</dbReference>
<proteinExistence type="inferred from homology"/>
<evidence type="ECO:0000256" key="10">
    <source>
        <dbReference type="ARBA" id="ARBA00023136"/>
    </source>
</evidence>
<name>A0A9Q0HEL4_9MAGN</name>
<evidence type="ECO:0000313" key="14">
    <source>
        <dbReference type="EMBL" id="KAJ4963250.1"/>
    </source>
</evidence>
<evidence type="ECO:0000256" key="7">
    <source>
        <dbReference type="ARBA" id="ARBA00022989"/>
    </source>
</evidence>
<evidence type="ECO:0000256" key="13">
    <source>
        <dbReference type="SAM" id="Phobius"/>
    </source>
</evidence>
<keyword evidence="3" id="KW-0813">Transport</keyword>
<dbReference type="Proteomes" id="UP001141806">
    <property type="component" value="Unassembled WGS sequence"/>
</dbReference>
<evidence type="ECO:0000313" key="15">
    <source>
        <dbReference type="Proteomes" id="UP001141806"/>
    </source>
</evidence>
<accession>A0A9Q0HEL4</accession>
<evidence type="ECO:0000256" key="5">
    <source>
        <dbReference type="ARBA" id="ARBA00022824"/>
    </source>
</evidence>
<dbReference type="FunFam" id="1.20.5.110:FF:000056">
    <property type="entry name" value="Bet1-like protein At4g14600"/>
    <property type="match status" value="1"/>
</dbReference>
<evidence type="ECO:0000256" key="1">
    <source>
        <dbReference type="ARBA" id="ARBA00004163"/>
    </source>
</evidence>
<comment type="caution">
    <text evidence="14">The sequence shown here is derived from an EMBL/GenBank/DDBJ whole genome shotgun (WGS) entry which is preliminary data.</text>
</comment>
<comment type="subcellular location">
    <subcellularLocation>
        <location evidence="1">Endoplasmic reticulum membrane</location>
        <topology evidence="1">Single-pass type IV membrane protein</topology>
    </subcellularLocation>
    <subcellularLocation>
        <location evidence="2">Golgi apparatus membrane</location>
        <topology evidence="2">Single-pass type IV membrane protein</topology>
    </subcellularLocation>
</comment>
<keyword evidence="9" id="KW-0175">Coiled coil</keyword>
<evidence type="ECO:0000256" key="11">
    <source>
        <dbReference type="ARBA" id="ARBA00037962"/>
    </source>
</evidence>
<dbReference type="CDD" id="cd15841">
    <property type="entry name" value="SNARE_Qc"/>
    <property type="match status" value="1"/>
</dbReference>
<protein>
    <recommendedName>
        <fullName evidence="16">t-SNARE coiled-coil homology domain-containing protein</fullName>
    </recommendedName>
</protein>
<evidence type="ECO:0000256" key="9">
    <source>
        <dbReference type="ARBA" id="ARBA00023054"/>
    </source>
</evidence>
<dbReference type="OrthoDB" id="261831at2759"/>
<organism evidence="14 15">
    <name type="scientific">Protea cynaroides</name>
    <dbReference type="NCBI Taxonomy" id="273540"/>
    <lineage>
        <taxon>Eukaryota</taxon>
        <taxon>Viridiplantae</taxon>
        <taxon>Streptophyta</taxon>
        <taxon>Embryophyta</taxon>
        <taxon>Tracheophyta</taxon>
        <taxon>Spermatophyta</taxon>
        <taxon>Magnoliopsida</taxon>
        <taxon>Proteales</taxon>
        <taxon>Proteaceae</taxon>
        <taxon>Protea</taxon>
    </lineage>
</organism>
<evidence type="ECO:0000256" key="8">
    <source>
        <dbReference type="ARBA" id="ARBA00023034"/>
    </source>
</evidence>
<keyword evidence="10 13" id="KW-0472">Membrane</keyword>
<reference evidence="14" key="1">
    <citation type="journal article" date="2023" name="Plant J.">
        <title>The genome of the king protea, Protea cynaroides.</title>
        <authorList>
            <person name="Chang J."/>
            <person name="Duong T.A."/>
            <person name="Schoeman C."/>
            <person name="Ma X."/>
            <person name="Roodt D."/>
            <person name="Barker N."/>
            <person name="Li Z."/>
            <person name="Van de Peer Y."/>
            <person name="Mizrachi E."/>
        </authorList>
    </citation>
    <scope>NUCLEOTIDE SEQUENCE</scope>
    <source>
        <tissue evidence="14">Young leaves</tissue>
    </source>
</reference>
<evidence type="ECO:0000256" key="2">
    <source>
        <dbReference type="ARBA" id="ARBA00004409"/>
    </source>
</evidence>
<dbReference type="GO" id="GO:0015031">
    <property type="term" value="P:protein transport"/>
    <property type="evidence" value="ECO:0007669"/>
    <property type="project" value="UniProtKB-KW"/>
</dbReference>
<dbReference type="AlphaFoldDB" id="A0A9Q0HEL4"/>
<sequence>MLEGMLEGVCYKRTTNLAIKGALLGADPYRSRGGLSTRPVSSNSNEVQVQIDPMHADLDEEIYGLHRKVKQLKNVAQEIESEAKYHNDFISQLQMTLIKAQAGVKNNMRRLNMSIVQQGANNVLHVVLFALFIFFVVYLLAKIFRR</sequence>
<keyword evidence="15" id="KW-1185">Reference proteome</keyword>
<keyword evidence="7 13" id="KW-1133">Transmembrane helix</keyword>
<comment type="similarity">
    <text evidence="11">Belongs to the BET1 family.</text>
</comment>
<dbReference type="EMBL" id="JAMYWD010000008">
    <property type="protein sequence ID" value="KAJ4963250.1"/>
    <property type="molecule type" value="Genomic_DNA"/>
</dbReference>
<comment type="function">
    <text evidence="12">Required for vesicular transport from the ER to the Golgi complex. Functions as a SNARE associated with ER-derived vesicles.</text>
</comment>
<evidence type="ECO:0000256" key="4">
    <source>
        <dbReference type="ARBA" id="ARBA00022692"/>
    </source>
</evidence>
<gene>
    <name evidence="14" type="ORF">NE237_023189</name>
</gene>
<dbReference type="Gene3D" id="1.20.5.110">
    <property type="match status" value="1"/>
</dbReference>
<feature type="transmembrane region" description="Helical" evidence="13">
    <location>
        <begin position="123"/>
        <end position="141"/>
    </location>
</feature>
<evidence type="ECO:0000256" key="6">
    <source>
        <dbReference type="ARBA" id="ARBA00022927"/>
    </source>
</evidence>
<evidence type="ECO:0000256" key="12">
    <source>
        <dbReference type="ARBA" id="ARBA00060029"/>
    </source>
</evidence>
<dbReference type="PANTHER" id="PTHR12791">
    <property type="entry name" value="GOLGI SNARE BET1-RELATED"/>
    <property type="match status" value="1"/>
</dbReference>
<dbReference type="GO" id="GO:0005789">
    <property type="term" value="C:endoplasmic reticulum membrane"/>
    <property type="evidence" value="ECO:0007669"/>
    <property type="project" value="UniProtKB-SubCell"/>
</dbReference>
<evidence type="ECO:0000256" key="3">
    <source>
        <dbReference type="ARBA" id="ARBA00022448"/>
    </source>
</evidence>
<keyword evidence="6" id="KW-0653">Protein transport</keyword>
<keyword evidence="8" id="KW-0333">Golgi apparatus</keyword>
<keyword evidence="5" id="KW-0256">Endoplasmic reticulum</keyword>
<evidence type="ECO:0008006" key="16">
    <source>
        <dbReference type="Google" id="ProtNLM"/>
    </source>
</evidence>
<keyword evidence="4 13" id="KW-0812">Transmembrane</keyword>